<dbReference type="KEGG" id="bcq:BCQ_PT06"/>
<dbReference type="Proteomes" id="UP000000441">
    <property type="component" value="Plasmid pBc53"/>
</dbReference>
<protein>
    <submittedName>
        <fullName evidence="1">Uncharacterized protein</fullName>
    </submittedName>
</protein>
<evidence type="ECO:0000313" key="2">
    <source>
        <dbReference type="Proteomes" id="UP000000441"/>
    </source>
</evidence>
<gene>
    <name evidence="1" type="ordered locus">BCQ_PT06</name>
</gene>
<geneLocation type="plasmid" evidence="1 2">
    <name>pBc53</name>
</geneLocation>
<reference evidence="1 2" key="1">
    <citation type="journal article" date="2009" name="J. Bacteriol.">
        <title>Complete genome sequence of the extremophilic Bacillus cereus strain Q1 with industrial applications.</title>
        <authorList>
            <person name="Xiong Z."/>
            <person name="Jiang Y."/>
            <person name="Qi D."/>
            <person name="Lu H."/>
            <person name="Yang F."/>
            <person name="Yang J."/>
            <person name="Chen L."/>
            <person name="Sun L."/>
            <person name="Xu X."/>
            <person name="Xue Y."/>
            <person name="Zhu Y."/>
            <person name="Jin Q."/>
        </authorList>
    </citation>
    <scope>NUCLEOTIDE SEQUENCE [LARGE SCALE GENOMIC DNA]</scope>
    <source>
        <strain evidence="1 2">Q1</strain>
        <plasmid evidence="1 2">pBc53</plasmid>
    </source>
</reference>
<dbReference type="EMBL" id="CP000229">
    <property type="protein sequence ID" value="ACM15968.1"/>
    <property type="molecule type" value="Genomic_DNA"/>
</dbReference>
<organism evidence="1 2">
    <name type="scientific">Bacillus cereus (strain Q1)</name>
    <dbReference type="NCBI Taxonomy" id="361100"/>
    <lineage>
        <taxon>Bacteria</taxon>
        <taxon>Bacillati</taxon>
        <taxon>Bacillota</taxon>
        <taxon>Bacilli</taxon>
        <taxon>Bacillales</taxon>
        <taxon>Bacillaceae</taxon>
        <taxon>Bacillus</taxon>
        <taxon>Bacillus cereus group</taxon>
    </lineage>
</organism>
<accession>B9J6H3</accession>
<sequence>MDPRELLNQGYTFSQGRIVTDGVEVSLFQLSKAEIINLQFDRLLKKLKEVESGPTHGFSSIGLTIDGYNDTVEELYEIPHIRRFFYRLIKKVPHFLYYMNPVTRMPHQIIGSLSDFHQFRKTENLLTPLEVLKRDGNLDEVGEHEVLFLLPSDIGYKMIDAIEEHIAKIDFKDTTKEIPVILQMIEYSIPEKDRRIGWQFRYKKNKK</sequence>
<proteinExistence type="predicted"/>
<name>B9J6H3_BACCQ</name>
<evidence type="ECO:0000313" key="1">
    <source>
        <dbReference type="EMBL" id="ACM15968.1"/>
    </source>
</evidence>
<keyword evidence="1" id="KW-0614">Plasmid</keyword>
<dbReference type="AlphaFoldDB" id="B9J6H3"/>
<dbReference type="HOGENOM" id="CLU_1324254_0_0_9"/>